<protein>
    <submittedName>
        <fullName evidence="1">Uncharacterized protein</fullName>
    </submittedName>
</protein>
<name>A0AAV4PX44_9ARAC</name>
<sequence>MLSNEIFKTENVKTTRRLRKKKETLLQAKNSNDRNSRKKIIFSSLKSAQIRIRTPFLLFESKNFLIHSQQYVFQCSIRAGTRDERRKKGLLTFSKCDYKTLFLVTTRRKRVPCFLCKTRQQKILFVLTWF</sequence>
<organism evidence="1 2">
    <name type="scientific">Caerostris darwini</name>
    <dbReference type="NCBI Taxonomy" id="1538125"/>
    <lineage>
        <taxon>Eukaryota</taxon>
        <taxon>Metazoa</taxon>
        <taxon>Ecdysozoa</taxon>
        <taxon>Arthropoda</taxon>
        <taxon>Chelicerata</taxon>
        <taxon>Arachnida</taxon>
        <taxon>Araneae</taxon>
        <taxon>Araneomorphae</taxon>
        <taxon>Entelegynae</taxon>
        <taxon>Araneoidea</taxon>
        <taxon>Araneidae</taxon>
        <taxon>Caerostris</taxon>
    </lineage>
</organism>
<dbReference type="AlphaFoldDB" id="A0AAV4PX44"/>
<dbReference type="Proteomes" id="UP001054837">
    <property type="component" value="Unassembled WGS sequence"/>
</dbReference>
<accession>A0AAV4PX44</accession>
<dbReference type="EMBL" id="BPLQ01003601">
    <property type="protein sequence ID" value="GIY01710.1"/>
    <property type="molecule type" value="Genomic_DNA"/>
</dbReference>
<evidence type="ECO:0000313" key="2">
    <source>
        <dbReference type="Proteomes" id="UP001054837"/>
    </source>
</evidence>
<comment type="caution">
    <text evidence="1">The sequence shown here is derived from an EMBL/GenBank/DDBJ whole genome shotgun (WGS) entry which is preliminary data.</text>
</comment>
<reference evidence="1 2" key="1">
    <citation type="submission" date="2021-06" db="EMBL/GenBank/DDBJ databases">
        <title>Caerostris darwini draft genome.</title>
        <authorList>
            <person name="Kono N."/>
            <person name="Arakawa K."/>
        </authorList>
    </citation>
    <scope>NUCLEOTIDE SEQUENCE [LARGE SCALE GENOMIC DNA]</scope>
</reference>
<keyword evidence="2" id="KW-1185">Reference proteome</keyword>
<evidence type="ECO:0000313" key="1">
    <source>
        <dbReference type="EMBL" id="GIY01710.1"/>
    </source>
</evidence>
<proteinExistence type="predicted"/>
<gene>
    <name evidence="1" type="ORF">CDAR_15471</name>
</gene>